<dbReference type="AlphaFoldDB" id="A0A915BTF3"/>
<sequence length="397" mass="44635">MFNKPFDSGLDCSSLSLQDVLQNFVERAPQWLLLLKWWGIINAMILCCSVSFLWMCCERKGEYKKKKRGHVNASSNSSIALDMKISELMKKEKRSRKEKRLHDSRDSDSDEAKEEKKKSKHKLKKAPKGQEHISGIRHSSHREAKPPSTKAPKEMRKEEKPFAIYENPDMEADERTKPKEPIKPPPKGSSMIPQPKISSSKPARKAGSFPKTNLKSATKLQSKPKTASNISARAKPRGPDVYDNVEADDEGKSEINRKSAENISKLDEPKDEESHGVKNADKTEKPNDQKQSSQKSNEAKEKKPCGKETPDALLQPKRFEKGEKEKIIAKGVAASRHAYKTMDDVDSDWGSPKGDAGVKKPYDEQKQKEADKERKESADGQEAEGKNKESSGESRHG</sequence>
<keyword evidence="2" id="KW-1133">Transmembrane helix</keyword>
<name>A0A915BTF3_PARUN</name>
<feature type="transmembrane region" description="Helical" evidence="2">
    <location>
        <begin position="37"/>
        <end position="57"/>
    </location>
</feature>
<evidence type="ECO:0000313" key="5">
    <source>
        <dbReference type="WBParaSite" id="PgR055_g015_t03"/>
    </source>
</evidence>
<evidence type="ECO:0000313" key="4">
    <source>
        <dbReference type="WBParaSite" id="PgR055_g015_t02"/>
    </source>
</evidence>
<organism evidence="3 4">
    <name type="scientific">Parascaris univalens</name>
    <name type="common">Nematode worm</name>
    <dbReference type="NCBI Taxonomy" id="6257"/>
    <lineage>
        <taxon>Eukaryota</taxon>
        <taxon>Metazoa</taxon>
        <taxon>Ecdysozoa</taxon>
        <taxon>Nematoda</taxon>
        <taxon>Chromadorea</taxon>
        <taxon>Rhabditida</taxon>
        <taxon>Spirurina</taxon>
        <taxon>Ascaridomorpha</taxon>
        <taxon>Ascaridoidea</taxon>
        <taxon>Ascarididae</taxon>
        <taxon>Parascaris</taxon>
    </lineage>
</organism>
<feature type="compositionally biased region" description="Basic and acidic residues" evidence="1">
    <location>
        <begin position="141"/>
        <end position="161"/>
    </location>
</feature>
<keyword evidence="2" id="KW-0812">Transmembrane</keyword>
<evidence type="ECO:0000313" key="3">
    <source>
        <dbReference type="Proteomes" id="UP000887569"/>
    </source>
</evidence>
<feature type="compositionally biased region" description="Basic and acidic residues" evidence="1">
    <location>
        <begin position="317"/>
        <end position="328"/>
    </location>
</feature>
<feature type="compositionally biased region" description="Polar residues" evidence="1">
    <location>
        <begin position="210"/>
        <end position="231"/>
    </location>
</feature>
<feature type="compositionally biased region" description="Basic and acidic residues" evidence="1">
    <location>
        <begin position="297"/>
        <end position="310"/>
    </location>
</feature>
<dbReference type="Proteomes" id="UP000887569">
    <property type="component" value="Unplaced"/>
</dbReference>
<feature type="compositionally biased region" description="Basic and acidic residues" evidence="1">
    <location>
        <begin position="250"/>
        <end position="288"/>
    </location>
</feature>
<evidence type="ECO:0000256" key="2">
    <source>
        <dbReference type="SAM" id="Phobius"/>
    </source>
</evidence>
<dbReference type="WBParaSite" id="PgR055_g015_t03">
    <property type="protein sequence ID" value="PgR055_g015_t03"/>
    <property type="gene ID" value="PgR055_g015"/>
</dbReference>
<feature type="compositionally biased region" description="Basic and acidic residues" evidence="1">
    <location>
        <begin position="356"/>
        <end position="397"/>
    </location>
</feature>
<protein>
    <submittedName>
        <fullName evidence="4 5">Uncharacterized protein</fullName>
    </submittedName>
</protein>
<proteinExistence type="predicted"/>
<evidence type="ECO:0000256" key="1">
    <source>
        <dbReference type="SAM" id="MobiDB-lite"/>
    </source>
</evidence>
<keyword evidence="2" id="KW-0472">Membrane</keyword>
<dbReference type="WBParaSite" id="PgR055_g015_t02">
    <property type="protein sequence ID" value="PgR055_g015_t02"/>
    <property type="gene ID" value="PgR055_g015"/>
</dbReference>
<feature type="compositionally biased region" description="Basic and acidic residues" evidence="1">
    <location>
        <begin position="173"/>
        <end position="182"/>
    </location>
</feature>
<keyword evidence="3" id="KW-1185">Reference proteome</keyword>
<reference evidence="4 5" key="1">
    <citation type="submission" date="2022-11" db="UniProtKB">
        <authorList>
            <consortium name="WormBaseParasite"/>
        </authorList>
    </citation>
    <scope>IDENTIFICATION</scope>
</reference>
<accession>A0A915BTF3</accession>
<feature type="compositionally biased region" description="Basic residues" evidence="1">
    <location>
        <begin position="118"/>
        <end position="127"/>
    </location>
</feature>
<feature type="region of interest" description="Disordered" evidence="1">
    <location>
        <begin position="91"/>
        <end position="397"/>
    </location>
</feature>